<keyword evidence="7" id="KW-0479">Metal-binding</keyword>
<dbReference type="EMBL" id="JBBPCC010000025">
    <property type="protein sequence ID" value="MEK8131919.1"/>
    <property type="molecule type" value="Genomic_DNA"/>
</dbReference>
<comment type="cofactor">
    <cofactor evidence="3">
        <name>Zn(2+)</name>
        <dbReference type="ChEBI" id="CHEBI:29105"/>
    </cofactor>
</comment>
<reference evidence="10 11" key="1">
    <citation type="submission" date="2024-04" db="EMBL/GenBank/DDBJ databases">
        <title>draft genome sequnece of Paenibacillus filicis.</title>
        <authorList>
            <person name="Kim D.-U."/>
        </authorList>
    </citation>
    <scope>NUCLEOTIDE SEQUENCE [LARGE SCALE GENOMIC DNA]</scope>
    <source>
        <strain evidence="10 11">KACC14197</strain>
    </source>
</reference>
<evidence type="ECO:0000256" key="1">
    <source>
        <dbReference type="ARBA" id="ARBA00001941"/>
    </source>
</evidence>
<keyword evidence="11" id="KW-1185">Reference proteome</keyword>
<dbReference type="Pfam" id="PF02073">
    <property type="entry name" value="Peptidase_M29"/>
    <property type="match status" value="1"/>
</dbReference>
<evidence type="ECO:0000256" key="5">
    <source>
        <dbReference type="ARBA" id="ARBA00022438"/>
    </source>
</evidence>
<dbReference type="InterPro" id="IPR000787">
    <property type="entry name" value="Peptidase_M29"/>
</dbReference>
<dbReference type="InterPro" id="IPR035097">
    <property type="entry name" value="M29_N-terminal"/>
</dbReference>
<evidence type="ECO:0000256" key="9">
    <source>
        <dbReference type="ARBA" id="ARBA00023049"/>
    </source>
</evidence>
<protein>
    <submittedName>
        <fullName evidence="10">Aminopeptidase</fullName>
    </submittedName>
</protein>
<dbReference type="RefSeq" id="WP_341419053.1">
    <property type="nucleotide sequence ID" value="NZ_JBBPCC010000025.1"/>
</dbReference>
<comment type="caution">
    <text evidence="10">The sequence shown here is derived from an EMBL/GenBank/DDBJ whole genome shotgun (WGS) entry which is preliminary data.</text>
</comment>
<evidence type="ECO:0000256" key="6">
    <source>
        <dbReference type="ARBA" id="ARBA00022670"/>
    </source>
</evidence>
<evidence type="ECO:0000313" key="10">
    <source>
        <dbReference type="EMBL" id="MEK8131919.1"/>
    </source>
</evidence>
<evidence type="ECO:0000256" key="2">
    <source>
        <dbReference type="ARBA" id="ARBA00001946"/>
    </source>
</evidence>
<accession>A0ABU9DSQ4</accession>
<dbReference type="Proteomes" id="UP001469365">
    <property type="component" value="Unassembled WGS sequence"/>
</dbReference>
<comment type="cofactor">
    <cofactor evidence="2">
        <name>Mg(2+)</name>
        <dbReference type="ChEBI" id="CHEBI:18420"/>
    </cofactor>
</comment>
<dbReference type="Gene3D" id="3.40.1830.10">
    <property type="entry name" value="Thermophilic metalloprotease (M29)"/>
    <property type="match status" value="1"/>
</dbReference>
<dbReference type="PANTHER" id="PTHR34448:SF1">
    <property type="entry name" value="BLL6088 PROTEIN"/>
    <property type="match status" value="1"/>
</dbReference>
<keyword evidence="6" id="KW-0645">Protease</keyword>
<gene>
    <name evidence="10" type="ORF">WMW72_28830</name>
</gene>
<keyword evidence="8" id="KW-0378">Hydrolase</keyword>
<evidence type="ECO:0000256" key="4">
    <source>
        <dbReference type="ARBA" id="ARBA00008236"/>
    </source>
</evidence>
<keyword evidence="5 10" id="KW-0031">Aminopeptidase</keyword>
<comment type="cofactor">
    <cofactor evidence="1">
        <name>Co(2+)</name>
        <dbReference type="ChEBI" id="CHEBI:48828"/>
    </cofactor>
</comment>
<organism evidence="10 11">
    <name type="scientific">Paenibacillus filicis</name>
    <dbReference type="NCBI Taxonomy" id="669464"/>
    <lineage>
        <taxon>Bacteria</taxon>
        <taxon>Bacillati</taxon>
        <taxon>Bacillota</taxon>
        <taxon>Bacilli</taxon>
        <taxon>Bacillales</taxon>
        <taxon>Paenibacillaceae</taxon>
        <taxon>Paenibacillus</taxon>
    </lineage>
</organism>
<keyword evidence="9" id="KW-0482">Metalloprotease</keyword>
<evidence type="ECO:0000256" key="3">
    <source>
        <dbReference type="ARBA" id="ARBA00001947"/>
    </source>
</evidence>
<dbReference type="InterPro" id="IPR052170">
    <property type="entry name" value="M29_Exopeptidase"/>
</dbReference>
<sequence length="373" mass="42179">MRDPRLHTLARNIVQYSLDVQPGEKVLIEMSGIRDTELASSLVEEVYARGGRPFVDLIDMQVHAALLTGATQEHLEDWSNMDLERMKGMDCYVAVRASDNVSELSDVPAEKMKLYKQIYSKPVHMEERVKRTRWVVLRYPNASMAQLAGMSTKRFEDFYFDVCNLDYAAMSSAMDPLQELMNRTDKVRIVGPGATDISFSIKGIGSVKCCGRRNIPDGELYTAPVRDSVNGVIAYNTPSIYTDVTFENITFRFENGKIVEATSNETQRLNDILDSDEGARYIGEFSLGFNPHISTPMKDTLFDEKIDGSLHFTPGQAYEQADNGNRSSVHWDLVLIQRPEYGGGEVYFDDRLIRKDGRFVIPELEGLNPENLK</sequence>
<dbReference type="SUPFAM" id="SSF144052">
    <property type="entry name" value="Thermophilic metalloprotease-like"/>
    <property type="match status" value="1"/>
</dbReference>
<proteinExistence type="inferred from homology"/>
<evidence type="ECO:0000313" key="11">
    <source>
        <dbReference type="Proteomes" id="UP001469365"/>
    </source>
</evidence>
<evidence type="ECO:0000256" key="7">
    <source>
        <dbReference type="ARBA" id="ARBA00022723"/>
    </source>
</evidence>
<dbReference type="GO" id="GO:0004177">
    <property type="term" value="F:aminopeptidase activity"/>
    <property type="evidence" value="ECO:0007669"/>
    <property type="project" value="UniProtKB-KW"/>
</dbReference>
<evidence type="ECO:0000256" key="8">
    <source>
        <dbReference type="ARBA" id="ARBA00022801"/>
    </source>
</evidence>
<comment type="similarity">
    <text evidence="4">Belongs to the peptidase M29 family.</text>
</comment>
<name>A0ABU9DSQ4_9BACL</name>
<dbReference type="PANTHER" id="PTHR34448">
    <property type="entry name" value="AMINOPEPTIDASE"/>
    <property type="match status" value="1"/>
</dbReference>